<name>A0A6N6JC89_9RHOB</name>
<evidence type="ECO:0000256" key="1">
    <source>
        <dbReference type="SAM" id="Phobius"/>
    </source>
</evidence>
<keyword evidence="1" id="KW-0812">Transmembrane</keyword>
<dbReference type="AlphaFoldDB" id="A0A6N6JC89"/>
<protein>
    <submittedName>
        <fullName evidence="2">Uncharacterized protein</fullName>
    </submittedName>
</protein>
<evidence type="ECO:0000313" key="3">
    <source>
        <dbReference type="Proteomes" id="UP000436822"/>
    </source>
</evidence>
<proteinExistence type="predicted"/>
<gene>
    <name evidence="2" type="ORF">KIN_10050</name>
</gene>
<dbReference type="Proteomes" id="UP000436822">
    <property type="component" value="Unassembled WGS sequence"/>
</dbReference>
<keyword evidence="1" id="KW-1133">Transmembrane helix</keyword>
<feature type="transmembrane region" description="Helical" evidence="1">
    <location>
        <begin position="21"/>
        <end position="46"/>
    </location>
</feature>
<dbReference type="EMBL" id="BLJE01000001">
    <property type="protein sequence ID" value="GFE63931.1"/>
    <property type="molecule type" value="Genomic_DNA"/>
</dbReference>
<accession>A0A6N6JC89</accession>
<feature type="transmembrane region" description="Helical" evidence="1">
    <location>
        <begin position="52"/>
        <end position="69"/>
    </location>
</feature>
<organism evidence="2 3">
    <name type="scientific">Litoreibacter roseus</name>
    <dbReference type="NCBI Taxonomy" id="2601869"/>
    <lineage>
        <taxon>Bacteria</taxon>
        <taxon>Pseudomonadati</taxon>
        <taxon>Pseudomonadota</taxon>
        <taxon>Alphaproteobacteria</taxon>
        <taxon>Rhodobacterales</taxon>
        <taxon>Roseobacteraceae</taxon>
        <taxon>Litoreibacter</taxon>
    </lineage>
</organism>
<sequence length="78" mass="8755">MPQCGTAKLRKKKRNKRLDRATVVAASVMFYLIALGLMGSGLFLSLKTSRKRSAWLCLMLGAGLILYGFSRGLWQYQI</sequence>
<keyword evidence="3" id="KW-1185">Reference proteome</keyword>
<comment type="caution">
    <text evidence="2">The sequence shown here is derived from an EMBL/GenBank/DDBJ whole genome shotgun (WGS) entry which is preliminary data.</text>
</comment>
<evidence type="ECO:0000313" key="2">
    <source>
        <dbReference type="EMBL" id="GFE63931.1"/>
    </source>
</evidence>
<keyword evidence="1" id="KW-0472">Membrane</keyword>
<reference evidence="2 3" key="1">
    <citation type="submission" date="2019-12" db="EMBL/GenBank/DDBJ databases">
        <title>Litoreibacter badius sp. nov., a novel bacteriochlorophyll a-containing bacterium in the genus Litoreibacter.</title>
        <authorList>
            <person name="Kanamuro M."/>
            <person name="Takabe Y."/>
            <person name="Mori K."/>
            <person name="Takaichi S."/>
            <person name="Hanada S."/>
        </authorList>
    </citation>
    <scope>NUCLEOTIDE SEQUENCE [LARGE SCALE GENOMIC DNA]</scope>
    <source>
        <strain evidence="2 3">K6</strain>
    </source>
</reference>